<dbReference type="PROSITE" id="PS50853">
    <property type="entry name" value="FN3"/>
    <property type="match status" value="3"/>
</dbReference>
<dbReference type="GO" id="GO:0032006">
    <property type="term" value="P:regulation of TOR signaling"/>
    <property type="evidence" value="ECO:0007669"/>
    <property type="project" value="TreeGrafter"/>
</dbReference>
<feature type="binding site" evidence="20">
    <location>
        <position position="2224"/>
    </location>
    <ligand>
        <name>ATP</name>
        <dbReference type="ChEBI" id="CHEBI:30616"/>
    </ligand>
</feature>
<evidence type="ECO:0000256" key="15">
    <source>
        <dbReference type="ARBA" id="ARBA00023170"/>
    </source>
</evidence>
<keyword evidence="14" id="KW-0829">Tyrosine-protein kinase</keyword>
<keyword evidence="5" id="KW-0716">Sensory transduction</keyword>
<dbReference type="EMBL" id="AP029266">
    <property type="protein sequence ID" value="BFG01022.1"/>
    <property type="molecule type" value="Genomic_DNA"/>
</dbReference>
<dbReference type="InterPro" id="IPR002011">
    <property type="entry name" value="Tyr_kinase_rcpt_2_CS"/>
</dbReference>
<dbReference type="GO" id="GO:0004714">
    <property type="term" value="F:transmembrane receptor protein tyrosine kinase activity"/>
    <property type="evidence" value="ECO:0007669"/>
    <property type="project" value="UniProtKB-EC"/>
</dbReference>
<keyword evidence="12 22" id="KW-1133">Transmembrane helix</keyword>
<feature type="region of interest" description="Disordered" evidence="21">
    <location>
        <begin position="2504"/>
        <end position="2545"/>
    </location>
</feature>
<dbReference type="GO" id="GO:0007399">
    <property type="term" value="P:nervous system development"/>
    <property type="evidence" value="ECO:0007669"/>
    <property type="project" value="UniProtKB-ARBA"/>
</dbReference>
<dbReference type="SMART" id="SM00060">
    <property type="entry name" value="FN3"/>
    <property type="match status" value="8"/>
</dbReference>
<dbReference type="PROSITE" id="PS00239">
    <property type="entry name" value="RECEPTOR_TYR_KIN_II"/>
    <property type="match status" value="1"/>
</dbReference>
<keyword evidence="13 22" id="KW-0472">Membrane</keyword>
<feature type="region of interest" description="Disordered" evidence="21">
    <location>
        <begin position="1"/>
        <end position="33"/>
    </location>
</feature>
<evidence type="ECO:0000256" key="19">
    <source>
        <dbReference type="ARBA" id="ARBA00069330"/>
    </source>
</evidence>
<evidence type="ECO:0000256" key="18">
    <source>
        <dbReference type="ARBA" id="ARBA00051243"/>
    </source>
</evidence>
<evidence type="ECO:0000256" key="12">
    <source>
        <dbReference type="ARBA" id="ARBA00022989"/>
    </source>
</evidence>
<dbReference type="GO" id="GO:0030154">
    <property type="term" value="P:cell differentiation"/>
    <property type="evidence" value="ECO:0007669"/>
    <property type="project" value="UniProtKB-ARBA"/>
</dbReference>
<keyword evidence="26" id="KW-1185">Reference proteome</keyword>
<evidence type="ECO:0000256" key="14">
    <source>
        <dbReference type="ARBA" id="ARBA00023137"/>
    </source>
</evidence>
<dbReference type="InterPro" id="IPR003961">
    <property type="entry name" value="FN3_dom"/>
</dbReference>
<evidence type="ECO:0000256" key="22">
    <source>
        <dbReference type="SAM" id="Phobius"/>
    </source>
</evidence>
<dbReference type="SMART" id="SM00219">
    <property type="entry name" value="TyrKc"/>
    <property type="match status" value="1"/>
</dbReference>
<organism evidence="25 26">
    <name type="scientific">Drosophila madeirensis</name>
    <name type="common">Fruit fly</name>
    <dbReference type="NCBI Taxonomy" id="30013"/>
    <lineage>
        <taxon>Eukaryota</taxon>
        <taxon>Metazoa</taxon>
        <taxon>Ecdysozoa</taxon>
        <taxon>Arthropoda</taxon>
        <taxon>Hexapoda</taxon>
        <taxon>Insecta</taxon>
        <taxon>Pterygota</taxon>
        <taxon>Neoptera</taxon>
        <taxon>Endopterygota</taxon>
        <taxon>Diptera</taxon>
        <taxon>Brachycera</taxon>
        <taxon>Muscomorpha</taxon>
        <taxon>Ephydroidea</taxon>
        <taxon>Drosophilidae</taxon>
        <taxon>Drosophila</taxon>
        <taxon>Sophophora</taxon>
    </lineage>
</organism>
<dbReference type="GO" id="GO:0009653">
    <property type="term" value="P:anatomical structure morphogenesis"/>
    <property type="evidence" value="ECO:0007669"/>
    <property type="project" value="UniProtKB-ARBA"/>
</dbReference>
<feature type="compositionally biased region" description="Low complexity" evidence="21">
    <location>
        <begin position="9"/>
        <end position="27"/>
    </location>
</feature>
<dbReference type="GO" id="GO:0007169">
    <property type="term" value="P:cell surface receptor protein tyrosine kinase signaling pathway"/>
    <property type="evidence" value="ECO:0007669"/>
    <property type="project" value="InterPro"/>
</dbReference>
<keyword evidence="16" id="KW-0325">Glycoprotein</keyword>
<dbReference type="InterPro" id="IPR001245">
    <property type="entry name" value="Ser-Thr/Tyr_kinase_cat_dom"/>
</dbReference>
<evidence type="ECO:0000256" key="10">
    <source>
        <dbReference type="ARBA" id="ARBA00022777"/>
    </source>
</evidence>
<dbReference type="PANTHER" id="PTHR24416">
    <property type="entry name" value="TYROSINE-PROTEIN KINASE RECEPTOR"/>
    <property type="match status" value="1"/>
</dbReference>
<evidence type="ECO:0000256" key="8">
    <source>
        <dbReference type="ARBA" id="ARBA00022737"/>
    </source>
</evidence>
<dbReference type="Gene3D" id="1.10.510.10">
    <property type="entry name" value="Transferase(Phosphotransferase) domain 1"/>
    <property type="match status" value="1"/>
</dbReference>
<feature type="compositionally biased region" description="Polar residues" evidence="21">
    <location>
        <begin position="2525"/>
        <end position="2536"/>
    </location>
</feature>
<evidence type="ECO:0000256" key="17">
    <source>
        <dbReference type="ARBA" id="ARBA00023305"/>
    </source>
</evidence>
<dbReference type="InterPro" id="IPR000719">
    <property type="entry name" value="Prot_kinase_dom"/>
</dbReference>
<keyword evidence="6" id="KW-0808">Transferase</keyword>
<dbReference type="FunFam" id="2.60.40.10:FF:002939">
    <property type="entry name" value="Protein sevenless"/>
    <property type="match status" value="1"/>
</dbReference>
<dbReference type="GO" id="GO:0005886">
    <property type="term" value="C:plasma membrane"/>
    <property type="evidence" value="ECO:0007669"/>
    <property type="project" value="UniProtKB-SubCell"/>
</dbReference>
<evidence type="ECO:0000256" key="20">
    <source>
        <dbReference type="PROSITE-ProRule" id="PRU10141"/>
    </source>
</evidence>
<dbReference type="InterPro" id="IPR036116">
    <property type="entry name" value="FN3_sf"/>
</dbReference>
<dbReference type="InterPro" id="IPR011042">
    <property type="entry name" value="6-blade_b-propeller_TolB-like"/>
</dbReference>
<feature type="domain" description="Fibronectin type-III" evidence="24">
    <location>
        <begin position="1786"/>
        <end position="1882"/>
    </location>
</feature>
<evidence type="ECO:0000256" key="13">
    <source>
        <dbReference type="ARBA" id="ARBA00023136"/>
    </source>
</evidence>
<dbReference type="Pfam" id="PF00041">
    <property type="entry name" value="fn3"/>
    <property type="match status" value="2"/>
</dbReference>
<keyword evidence="4" id="KW-0597">Phosphoprotein</keyword>
<dbReference type="PRINTS" id="PR00109">
    <property type="entry name" value="TYRKINASE"/>
</dbReference>
<dbReference type="GO" id="GO:0007601">
    <property type="term" value="P:visual perception"/>
    <property type="evidence" value="ECO:0007669"/>
    <property type="project" value="UniProtKB-KW"/>
</dbReference>
<evidence type="ECO:0000313" key="26">
    <source>
        <dbReference type="Proteomes" id="UP001500889"/>
    </source>
</evidence>
<dbReference type="InterPro" id="IPR050122">
    <property type="entry name" value="RTK"/>
</dbReference>
<keyword evidence="9 20" id="KW-0547">Nucleotide-binding</keyword>
<dbReference type="Gene3D" id="2.60.40.10">
    <property type="entry name" value="Immunoglobulins"/>
    <property type="match status" value="4"/>
</dbReference>
<proteinExistence type="predicted"/>
<evidence type="ECO:0000256" key="21">
    <source>
        <dbReference type="SAM" id="MobiDB-lite"/>
    </source>
</evidence>
<gene>
    <name evidence="25" type="ORF">DMAD_00872</name>
</gene>
<keyword evidence="3" id="KW-1003">Cell membrane</keyword>
<dbReference type="GO" id="GO:0005524">
    <property type="term" value="F:ATP binding"/>
    <property type="evidence" value="ECO:0007669"/>
    <property type="project" value="UniProtKB-UniRule"/>
</dbReference>
<keyword evidence="8" id="KW-0677">Repeat</keyword>
<dbReference type="SUPFAM" id="SSF49265">
    <property type="entry name" value="Fibronectin type III"/>
    <property type="match status" value="5"/>
</dbReference>
<dbReference type="GO" id="GO:0048513">
    <property type="term" value="P:animal organ development"/>
    <property type="evidence" value="ECO:0007669"/>
    <property type="project" value="UniProtKB-ARBA"/>
</dbReference>
<evidence type="ECO:0000256" key="16">
    <source>
        <dbReference type="ARBA" id="ARBA00023180"/>
    </source>
</evidence>
<comment type="subcellular location">
    <subcellularLocation>
        <location evidence="1">Cell membrane</location>
        <topology evidence="1">Single-pass membrane protein</topology>
    </subcellularLocation>
</comment>
<evidence type="ECO:0000256" key="4">
    <source>
        <dbReference type="ARBA" id="ARBA00022553"/>
    </source>
</evidence>
<evidence type="ECO:0000256" key="7">
    <source>
        <dbReference type="ARBA" id="ARBA00022692"/>
    </source>
</evidence>
<reference evidence="25 26" key="1">
    <citation type="submission" date="2024-02" db="EMBL/GenBank/DDBJ databases">
        <title>A chromosome-level genome assembly of Drosophila madeirensis, a fruit fly species endemic to Madeira island.</title>
        <authorList>
            <person name="Tomihara K."/>
            <person name="Llopart A."/>
            <person name="Yamamoto D."/>
        </authorList>
    </citation>
    <scope>NUCLEOTIDE SEQUENCE [LARGE SCALE GENOMIC DNA]</scope>
    <source>
        <strain evidence="25 26">RF1</strain>
    </source>
</reference>
<accession>A0AAU9FXX5</accession>
<dbReference type="Proteomes" id="UP001500889">
    <property type="component" value="Chromosome A"/>
</dbReference>
<feature type="domain" description="Fibronectin type-III" evidence="24">
    <location>
        <begin position="798"/>
        <end position="901"/>
    </location>
</feature>
<feature type="domain" description="Fibronectin type-III" evidence="24">
    <location>
        <begin position="420"/>
        <end position="512"/>
    </location>
</feature>
<dbReference type="InterPro" id="IPR017441">
    <property type="entry name" value="Protein_kinase_ATP_BS"/>
</dbReference>
<feature type="transmembrane region" description="Helical" evidence="22">
    <location>
        <begin position="2108"/>
        <end position="2129"/>
    </location>
</feature>
<evidence type="ECO:0000313" key="25">
    <source>
        <dbReference type="EMBL" id="BFG01022.1"/>
    </source>
</evidence>
<feature type="compositionally biased region" description="Basic and acidic residues" evidence="21">
    <location>
        <begin position="2504"/>
        <end position="2520"/>
    </location>
</feature>
<evidence type="ECO:0000256" key="5">
    <source>
        <dbReference type="ARBA" id="ARBA00022606"/>
    </source>
</evidence>
<dbReference type="PROSITE" id="PS00109">
    <property type="entry name" value="PROTEIN_KINASE_TYR"/>
    <property type="match status" value="1"/>
</dbReference>
<dbReference type="FunFam" id="1.10.510.10:FF:000341">
    <property type="entry name" value="Tyrosine-protein kinase receptor"/>
    <property type="match status" value="1"/>
</dbReference>
<dbReference type="InterPro" id="IPR008266">
    <property type="entry name" value="Tyr_kinase_AS"/>
</dbReference>
<dbReference type="InterPro" id="IPR000033">
    <property type="entry name" value="LDLR_classB_rpt"/>
</dbReference>
<evidence type="ECO:0000259" key="24">
    <source>
        <dbReference type="PROSITE" id="PS50853"/>
    </source>
</evidence>
<feature type="domain" description="Protein kinase" evidence="23">
    <location>
        <begin position="2191"/>
        <end position="2467"/>
    </location>
</feature>
<dbReference type="SUPFAM" id="SSF63825">
    <property type="entry name" value="YWTD domain"/>
    <property type="match status" value="2"/>
</dbReference>
<protein>
    <recommendedName>
        <fullName evidence="19">Protein sevenless</fullName>
        <ecNumber evidence="2">2.7.10.1</ecNumber>
    </recommendedName>
</protein>
<keyword evidence="10" id="KW-0418">Kinase</keyword>
<dbReference type="EC" id="2.7.10.1" evidence="2"/>
<keyword evidence="11 20" id="KW-0067">ATP-binding</keyword>
<keyword evidence="7 22" id="KW-0812">Transmembrane</keyword>
<evidence type="ECO:0000256" key="9">
    <source>
        <dbReference type="ARBA" id="ARBA00022741"/>
    </source>
</evidence>
<dbReference type="SUPFAM" id="SSF56112">
    <property type="entry name" value="Protein kinase-like (PK-like)"/>
    <property type="match status" value="1"/>
</dbReference>
<evidence type="ECO:0000256" key="1">
    <source>
        <dbReference type="ARBA" id="ARBA00004162"/>
    </source>
</evidence>
<dbReference type="InterPro" id="IPR011009">
    <property type="entry name" value="Kinase-like_dom_sf"/>
</dbReference>
<dbReference type="Gene3D" id="2.120.10.30">
    <property type="entry name" value="TolB, C-terminal domain"/>
    <property type="match status" value="1"/>
</dbReference>
<keyword evidence="15" id="KW-0675">Receptor</keyword>
<evidence type="ECO:0000256" key="6">
    <source>
        <dbReference type="ARBA" id="ARBA00022679"/>
    </source>
</evidence>
<dbReference type="PROSITE" id="PS00107">
    <property type="entry name" value="PROTEIN_KINASE_ATP"/>
    <property type="match status" value="1"/>
</dbReference>
<dbReference type="GO" id="GO:0043235">
    <property type="term" value="C:receptor complex"/>
    <property type="evidence" value="ECO:0007669"/>
    <property type="project" value="TreeGrafter"/>
</dbReference>
<evidence type="ECO:0000256" key="11">
    <source>
        <dbReference type="ARBA" id="ARBA00022840"/>
    </source>
</evidence>
<dbReference type="PANTHER" id="PTHR24416:SF527">
    <property type="entry name" value="PROTO-ONCOGENE TYROSINE-PROTEIN KINASE ROS"/>
    <property type="match status" value="1"/>
</dbReference>
<evidence type="ECO:0000259" key="23">
    <source>
        <dbReference type="PROSITE" id="PS50011"/>
    </source>
</evidence>
<comment type="catalytic activity">
    <reaction evidence="18">
        <text>L-tyrosyl-[protein] + ATP = O-phospho-L-tyrosyl-[protein] + ADP + H(+)</text>
        <dbReference type="Rhea" id="RHEA:10596"/>
        <dbReference type="Rhea" id="RHEA-COMP:10136"/>
        <dbReference type="Rhea" id="RHEA-COMP:20101"/>
        <dbReference type="ChEBI" id="CHEBI:15378"/>
        <dbReference type="ChEBI" id="CHEBI:30616"/>
        <dbReference type="ChEBI" id="CHEBI:46858"/>
        <dbReference type="ChEBI" id="CHEBI:61978"/>
        <dbReference type="ChEBI" id="CHEBI:456216"/>
        <dbReference type="EC" id="2.7.10.1"/>
    </reaction>
</comment>
<sequence>MFWNDNVDQAQQKEQQQQQQQQQQKKASGPASSNRFNISFYVKIAVNVNTTMSTTNISQQSSPTAATCQRKQQSRCFDLRQQVTRLGRQLASGQDGHEGISTILIVNLVLLILLSICCEGCRSHDGRHFNYSGMPEKFQDHLGLLPKLDSDVVEKVAIWHKHAAADTPSIVEGIAISSISRPIQEPAPAPEDGVDERVVLERVTRECVQRCIVEEDLFLDEFGIKCENADSSEKCYKIRCTKGCAQWYRALKELEPCQKACSSPQFYSHDMPCIGACEMAQRSYWLLQRHAMTKTVQRTQPQFVQAPSQERRDTPLTIKWAMHLPEHYLSSRPFNIQYQYADLHNEQNGDKEQKKDGVWFNLADYDCDEYYVCEILEPLMPYTQYRFRFELSFGEGSDDVLYSPATPAYLTPPEGAPISAPVIEEVLPLDDSHVAVHWHPGSFTNGPVEGYRLRLSRSGDNLTIEQLMSVQRGSFIFSELQADTKYRLEVTMINKQGEGPAATVVSIETHPAKAAQLHKDQDGAHSLSALVAGQRSIVWQALAPGGETRLVLQSEQPISDMSWEQREQRLWIVDVLGEMRSLRLEQGQSTSGISTVEIHGQRNISAEWIPRKLSLDWLRRRLYLAVEAPSLGFALLKVDLDSTDFDVLCEALDPVQQLEADPLNGWLFWSDAESVWRLDLSTKERIRIARIRQPGWFTLEPLHWLLHLLVAHEGKILEISYDGSHKMSLIALPAMPTNSWQAFALQGRSLLLAGSSQMQLLLADQPNHGGLTTWPLHHLPDCWGLVLLTTERYPSAHPSGVPRRLNAVLGAQAAHISWQEPARNRYQSADAALDLSYELEVLDVASQSAFSIRNIRSPYFGLERLQPDNLYHFRVRAMRSSGEAGEPGAWTQPHVARTWPMGPHRLRWATAQGALYETNELGEQLVRREGQLEARPGPLAMINASVGYYVAGSGVLHCINVEQLHLRCLVPDEVPHAGAVTYDWRGGRVYWSDVARNCVVRLDPWSGVRELLPIFGARQLAIDPRHGHLYYATATRLIRRHLSSSLSMGLGHPQHANDLEVEFYQVNGLEGSIASFTIDLEQDQLYWLVSSPVALLLYRAALGADSVQDSQQLLQSWPGRDALPQSLQLIRPLGALLWLERDGRRALLARTTALNDTMDLSPQGLESAASSLQLVDPTAPPPPDAGVIPSAVPPDSVRLDDGHWDDFHVRWQPATSGGNHSISYRLLVEYGPLLQTLDLATPFARLTHLPQAQLLLKISITPRTAWRSGPTTHVQLCTPAAAATQPRRLRVFVERMATPLVPPSIGALLRWDAPEQATAPVQTLEYCISCWLGSEIHAELLLNQSMLEARVDYLQSDQTYRFQVEARVASTGAAVGAASHALHVTPEVQAVPRLVFANTEFIGELDLDSQLRRRLVHTASPVEHLATMEGEQRLLWVNEHVELLTHVPGSAPAKLARMRAEVLALTVDWVQRIVYWAELEAGQEAPSSHVAVIYRLDLCRFEGRILPGERLWSTPQGHLLRDLTALPHSRALVWLEHEAGSRNATLRGRSLADGSPIPLDSPTALFRLHEGSLEPGTETLNLVDHRGKVCVYDVTRQLCTVTGLRSQLHLMAKDGEQLAQDAGYLYALRNGSIRAYGRRRHQLEYHVELEPEEVRLLQAHNYQAYPSRRCLLLPPAAALEPTAIRCDELQCTMTLPQLHAFPDCALPVPGLSFQLNLTALEGGQSEGAAHMWLGGSGETINITGLQPYSRYQLIASLSSYYQRRLGLDDLSLPNTEVRTAPASPTAPRNFSARVLGPSEVEVRWAPPAQLRSEGVHYTLHWQEDSTGNGTEQEKMERRVESAGVHRLRGLRSGSSYRIWVLAHATPTKFNSSSLLHVRTYVRLPELQLLELGPYALTLSWAGTSDTLTSLVLECRSAAEHLRFEVAGNHFWMVVEPLKPRTRYECQLLLLFASSPGAPVYRGPSQKYVTLGDAPGAPGRPRLQHIAGEIFRVNWSAARGNGDPIDLYNLEALQARAKSRSRRRRRRQSVGGGRLALLPWAEEPVAIEDQWLDYCNTTELSCIVRSLHSSRLLLFRVRARSHEHGWGPYSEDSDRVSEPFVSPEKRGSLVLAIIAPAAIVSSCVLALFLVRKVQKRRVRAKKLLQQSRPSIWSNLSTLHTQQQFLVGRSRTFSTTLNDADIALLPHISRSQLTLRRFLGSGAFGEVYEGDLQAEDKKDTQRVAIKSLRKGASEFAELLQEAQLMSNFKHENIVCLVGICFDADSIALIMEHMEAGDLLSYLRAARPKSQEEVMGLSLSELLSMCIDVANGCSYLEDMHFVHRDLACRNCLVSDCADAGNGQGHRRMVKIGDFGLARDIYKSDYYRKEGEGLLPVRWMAPESLVDGVFTTQSDVWAFGVLCWEILTLGQQPYAARNNFEVLAYVKDGGRLHQPTICPDKMHSLLLMCWRADPSERPSFRRCFNALNAIIMDLRRNQMPNVDSSTAGSNSDAASAFGPELKVRFDEHLEKAAAQEKEDTKEPEGVSLRNVSSHSPSEQLYANEGISRL</sequence>
<dbReference type="InterPro" id="IPR020635">
    <property type="entry name" value="Tyr_kinase_cat_dom"/>
</dbReference>
<dbReference type="Gene3D" id="3.30.200.20">
    <property type="entry name" value="Phosphorylase Kinase, domain 1"/>
    <property type="match status" value="1"/>
</dbReference>
<dbReference type="InterPro" id="IPR013783">
    <property type="entry name" value="Ig-like_fold"/>
</dbReference>
<dbReference type="Pfam" id="PF07714">
    <property type="entry name" value="PK_Tyr_Ser-Thr"/>
    <property type="match status" value="1"/>
</dbReference>
<name>A0AAU9FXX5_DROMD</name>
<evidence type="ECO:0000256" key="3">
    <source>
        <dbReference type="ARBA" id="ARBA00022475"/>
    </source>
</evidence>
<dbReference type="CDD" id="cd00063">
    <property type="entry name" value="FN3"/>
    <property type="match status" value="3"/>
</dbReference>
<evidence type="ECO:0000256" key="2">
    <source>
        <dbReference type="ARBA" id="ARBA00011902"/>
    </source>
</evidence>
<dbReference type="SMART" id="SM00135">
    <property type="entry name" value="LY"/>
    <property type="match status" value="3"/>
</dbReference>
<dbReference type="PROSITE" id="PS50011">
    <property type="entry name" value="PROTEIN_KINASE_DOM"/>
    <property type="match status" value="1"/>
</dbReference>
<keyword evidence="17" id="KW-0844">Vision</keyword>